<protein>
    <submittedName>
        <fullName evidence="3">Uncharacterized protein</fullName>
    </submittedName>
</protein>
<reference evidence="3" key="1">
    <citation type="submission" date="2023-06" db="EMBL/GenBank/DDBJ databases">
        <title>Genome-scale phylogeny and comparative genomics of the fungal order Sordariales.</title>
        <authorList>
            <consortium name="Lawrence Berkeley National Laboratory"/>
            <person name="Hensen N."/>
            <person name="Bonometti L."/>
            <person name="Westerberg I."/>
            <person name="Brannstrom I.O."/>
            <person name="Guillou S."/>
            <person name="Cros-Aarteil S."/>
            <person name="Calhoun S."/>
            <person name="Haridas S."/>
            <person name="Kuo A."/>
            <person name="Mondo S."/>
            <person name="Pangilinan J."/>
            <person name="Riley R."/>
            <person name="Labutti K."/>
            <person name="Andreopoulos B."/>
            <person name="Lipzen A."/>
            <person name="Chen C."/>
            <person name="Yanf M."/>
            <person name="Daum C."/>
            <person name="Ng V."/>
            <person name="Clum A."/>
            <person name="Steindorff A."/>
            <person name="Ohm R."/>
            <person name="Martin F."/>
            <person name="Silar P."/>
            <person name="Natvig D."/>
            <person name="Lalanne C."/>
            <person name="Gautier V."/>
            <person name="Ament-Velasquez S.L."/>
            <person name="Kruys A."/>
            <person name="Hutchinson M.I."/>
            <person name="Powell A.J."/>
            <person name="Barry K."/>
            <person name="Miller A.N."/>
            <person name="Grigoriev I.V."/>
            <person name="Debuchy R."/>
            <person name="Gladieux P."/>
            <person name="Thoren M.H."/>
            <person name="Johannesson H."/>
        </authorList>
    </citation>
    <scope>NUCLEOTIDE SEQUENCE</scope>
    <source>
        <strain evidence="3">SMH2532-1</strain>
    </source>
</reference>
<evidence type="ECO:0000313" key="3">
    <source>
        <dbReference type="EMBL" id="KAK0639667.1"/>
    </source>
</evidence>
<feature type="chain" id="PRO_5041286765" evidence="2">
    <location>
        <begin position="19"/>
        <end position="226"/>
    </location>
</feature>
<keyword evidence="2" id="KW-0732">Signal</keyword>
<proteinExistence type="predicted"/>
<feature type="compositionally biased region" description="Basic and acidic residues" evidence="1">
    <location>
        <begin position="54"/>
        <end position="65"/>
    </location>
</feature>
<dbReference type="EMBL" id="JAULSV010000007">
    <property type="protein sequence ID" value="KAK0639667.1"/>
    <property type="molecule type" value="Genomic_DNA"/>
</dbReference>
<dbReference type="AlphaFoldDB" id="A0AA40CIH0"/>
<accession>A0AA40CIH0</accession>
<sequence length="226" mass="24706">MHFNCLLILGIAAAQGLALPHAATSETSTAPVVPCFGNSLGCIFVGDATDKVRDSPSLHSSEHGISKRAMNPNQQYPGQFGRAFKVGKIIVREIGNRAGNRFLELPSDDGVRHRLAVALANAVTSTIGDGSAQLNWVDGSWTIACKSFHFDFSDINWNTMYQMAFDALQSAGDWIPRDNYVAWEIHDATRPPGEAAHDLFWFAIFPSALSGIQWSIFDGNEWNDGH</sequence>
<dbReference type="Proteomes" id="UP001174936">
    <property type="component" value="Unassembled WGS sequence"/>
</dbReference>
<evidence type="ECO:0000313" key="4">
    <source>
        <dbReference type="Proteomes" id="UP001174936"/>
    </source>
</evidence>
<feature type="signal peptide" evidence="2">
    <location>
        <begin position="1"/>
        <end position="18"/>
    </location>
</feature>
<gene>
    <name evidence="3" type="ORF">B0T16DRAFT_518705</name>
</gene>
<name>A0AA40CIH0_9PEZI</name>
<evidence type="ECO:0000256" key="2">
    <source>
        <dbReference type="SAM" id="SignalP"/>
    </source>
</evidence>
<comment type="caution">
    <text evidence="3">The sequence shown here is derived from an EMBL/GenBank/DDBJ whole genome shotgun (WGS) entry which is preliminary data.</text>
</comment>
<feature type="region of interest" description="Disordered" evidence="1">
    <location>
        <begin position="54"/>
        <end position="77"/>
    </location>
</feature>
<keyword evidence="4" id="KW-1185">Reference proteome</keyword>
<evidence type="ECO:0000256" key="1">
    <source>
        <dbReference type="SAM" id="MobiDB-lite"/>
    </source>
</evidence>
<organism evidence="3 4">
    <name type="scientific">Cercophora newfieldiana</name>
    <dbReference type="NCBI Taxonomy" id="92897"/>
    <lineage>
        <taxon>Eukaryota</taxon>
        <taxon>Fungi</taxon>
        <taxon>Dikarya</taxon>
        <taxon>Ascomycota</taxon>
        <taxon>Pezizomycotina</taxon>
        <taxon>Sordariomycetes</taxon>
        <taxon>Sordariomycetidae</taxon>
        <taxon>Sordariales</taxon>
        <taxon>Lasiosphaeriaceae</taxon>
        <taxon>Cercophora</taxon>
    </lineage>
</organism>